<evidence type="ECO:0000313" key="5">
    <source>
        <dbReference type="EMBL" id="GAA4650043.1"/>
    </source>
</evidence>
<keyword evidence="2" id="KW-0808">Transferase</keyword>
<dbReference type="PANTHER" id="PTHR10434">
    <property type="entry name" value="1-ACYL-SN-GLYCEROL-3-PHOSPHATE ACYLTRANSFERASE"/>
    <property type="match status" value="1"/>
</dbReference>
<evidence type="ECO:0000259" key="4">
    <source>
        <dbReference type="SMART" id="SM00563"/>
    </source>
</evidence>
<comment type="pathway">
    <text evidence="1">Lipid metabolism.</text>
</comment>
<evidence type="ECO:0000256" key="2">
    <source>
        <dbReference type="ARBA" id="ARBA00022679"/>
    </source>
</evidence>
<accession>A0ABP8V1D3</accession>
<reference evidence="6" key="1">
    <citation type="journal article" date="2019" name="Int. J. Syst. Evol. Microbiol.">
        <title>The Global Catalogue of Microorganisms (GCM) 10K type strain sequencing project: providing services to taxonomists for standard genome sequencing and annotation.</title>
        <authorList>
            <consortium name="The Broad Institute Genomics Platform"/>
            <consortium name="The Broad Institute Genome Sequencing Center for Infectious Disease"/>
            <person name="Wu L."/>
            <person name="Ma J."/>
        </authorList>
    </citation>
    <scope>NUCLEOTIDE SEQUENCE [LARGE SCALE GENOMIC DNA]</scope>
    <source>
        <strain evidence="6">JCM 17805</strain>
    </source>
</reference>
<dbReference type="PANTHER" id="PTHR10434:SF9">
    <property type="entry name" value="PHOSPHOLIPID_GLYCEROL ACYLTRANSFERASE DOMAIN-CONTAINING PROTEIN"/>
    <property type="match status" value="1"/>
</dbReference>
<dbReference type="SMART" id="SM00563">
    <property type="entry name" value="PlsC"/>
    <property type="match status" value="1"/>
</dbReference>
<comment type="caution">
    <text evidence="5">The sequence shown here is derived from an EMBL/GenBank/DDBJ whole genome shotgun (WGS) entry which is preliminary data.</text>
</comment>
<dbReference type="Pfam" id="PF01553">
    <property type="entry name" value="Acyltransferase"/>
    <property type="match status" value="1"/>
</dbReference>
<dbReference type="CDD" id="cd07988">
    <property type="entry name" value="LPLAT_ABO13168-like"/>
    <property type="match status" value="1"/>
</dbReference>
<keyword evidence="3 5" id="KW-0012">Acyltransferase</keyword>
<dbReference type="RefSeq" id="WP_345196125.1">
    <property type="nucleotide sequence ID" value="NZ_BAABFL010000354.1"/>
</dbReference>
<evidence type="ECO:0000256" key="3">
    <source>
        <dbReference type="ARBA" id="ARBA00023315"/>
    </source>
</evidence>
<keyword evidence="6" id="KW-1185">Reference proteome</keyword>
<dbReference type="GO" id="GO:0016746">
    <property type="term" value="F:acyltransferase activity"/>
    <property type="evidence" value="ECO:0007669"/>
    <property type="project" value="UniProtKB-KW"/>
</dbReference>
<evidence type="ECO:0000256" key="1">
    <source>
        <dbReference type="ARBA" id="ARBA00005189"/>
    </source>
</evidence>
<organism evidence="5 6">
    <name type="scientific">Kistimonas scapharcae</name>
    <dbReference type="NCBI Taxonomy" id="1036133"/>
    <lineage>
        <taxon>Bacteria</taxon>
        <taxon>Pseudomonadati</taxon>
        <taxon>Pseudomonadota</taxon>
        <taxon>Gammaproteobacteria</taxon>
        <taxon>Oceanospirillales</taxon>
        <taxon>Endozoicomonadaceae</taxon>
        <taxon>Kistimonas</taxon>
    </lineage>
</organism>
<sequence>MRLTIFDTPVISHLMVFIAWLGMKLAGWKTEGEKPAMSRYVLIGAPHTSNWDFLLFMAIALRFRIKLYWLGKASLFRGPMGPIMRWLGGIPVYRDRNCNLVCQTVAAFRRYPRLVLALSPEGTRSYVSEWKTGFYHIARKAGVPILPGYLDARTKTVGLGQPIRPTGNITKDMACIRQFYSAFTGIRPEGANPASTPLHPENDPA</sequence>
<feature type="domain" description="Phospholipid/glycerol acyltransferase" evidence="4">
    <location>
        <begin position="41"/>
        <end position="153"/>
    </location>
</feature>
<name>A0ABP8V1D3_9GAMM</name>
<evidence type="ECO:0000313" key="6">
    <source>
        <dbReference type="Proteomes" id="UP001500604"/>
    </source>
</evidence>
<dbReference type="InterPro" id="IPR002123">
    <property type="entry name" value="Plipid/glycerol_acylTrfase"/>
</dbReference>
<dbReference type="Proteomes" id="UP001500604">
    <property type="component" value="Unassembled WGS sequence"/>
</dbReference>
<gene>
    <name evidence="5" type="ORF">GCM10023116_23260</name>
</gene>
<dbReference type="EMBL" id="BAABFL010000354">
    <property type="protein sequence ID" value="GAA4650043.1"/>
    <property type="molecule type" value="Genomic_DNA"/>
</dbReference>
<protein>
    <submittedName>
        <fullName evidence="5">Lysophospholipid acyltransferase family protein</fullName>
    </submittedName>
</protein>
<dbReference type="SUPFAM" id="SSF69593">
    <property type="entry name" value="Glycerol-3-phosphate (1)-acyltransferase"/>
    <property type="match status" value="1"/>
</dbReference>
<proteinExistence type="predicted"/>